<feature type="domain" description="Pseudouridine synthase II N-terminal" evidence="6">
    <location>
        <begin position="25"/>
        <end position="172"/>
    </location>
</feature>
<comment type="caution">
    <text evidence="8">The sequence shown here is derived from an EMBL/GenBank/DDBJ whole genome shotgun (WGS) entry which is preliminary data.</text>
</comment>
<accession>A0A844F9P3</accession>
<dbReference type="InterPro" id="IPR032819">
    <property type="entry name" value="TruB_C"/>
</dbReference>
<dbReference type="PROSITE" id="PS50890">
    <property type="entry name" value="PUA"/>
    <property type="match status" value="1"/>
</dbReference>
<gene>
    <name evidence="5 8" type="primary">truB</name>
    <name evidence="8" type="ORF">FYJ37_01690</name>
</gene>
<sequence>MIHGVLNVYKGKGYTSHDVVAKLRGITGQKKIGHTGTLDPDATGVLPVCLGKATKLCDMLTDKDKTYEAVLLLGVSTDTQDAGGEVLGTSDTAGLGEKEVREAIQSFVGGYDQVPPMYSALKVGGKRLYELAREGKVVERKARPVDIYQIRVLKMDLPRVWMEVSCSKGTYIRTLCHDIGEKLGCGGCMEELFRTKVSSFLLSDSLTLADINKRMQEGTLGEVLVPVDAMFGGYRKIVVKEPWISLARNGNSLPIKAVTGGEGIEDGEEVRLYNEAGQFIAIYAWKEERKEYHIVKMFFNEYI</sequence>
<feature type="domain" description="tRNA pseudouridylate synthase B C-terminal" evidence="7">
    <location>
        <begin position="173"/>
        <end position="230"/>
    </location>
</feature>
<dbReference type="GO" id="GO:0003723">
    <property type="term" value="F:RNA binding"/>
    <property type="evidence" value="ECO:0007669"/>
    <property type="project" value="InterPro"/>
</dbReference>
<dbReference type="GO" id="GO:0160148">
    <property type="term" value="F:tRNA pseudouridine(55) synthase activity"/>
    <property type="evidence" value="ECO:0007669"/>
    <property type="project" value="UniProtKB-EC"/>
</dbReference>
<organism evidence="8 9">
    <name type="scientific">Clostridium scindens (strain JCM 10418 / VPI 12708)</name>
    <dbReference type="NCBI Taxonomy" id="29347"/>
    <lineage>
        <taxon>Bacteria</taxon>
        <taxon>Bacillati</taxon>
        <taxon>Bacillota</taxon>
        <taxon>Clostridia</taxon>
        <taxon>Lachnospirales</taxon>
        <taxon>Lachnospiraceae</taxon>
    </lineage>
</organism>
<protein>
    <recommendedName>
        <fullName evidence="5">tRNA pseudouridine synthase B</fullName>
        <ecNumber evidence="5">5.4.99.25</ecNumber>
    </recommendedName>
    <alternativeName>
        <fullName evidence="5">tRNA pseudouridine(55) synthase</fullName>
        <shortName evidence="5">Psi55 synthase</shortName>
    </alternativeName>
    <alternativeName>
        <fullName evidence="5">tRNA pseudouridylate synthase</fullName>
    </alternativeName>
    <alternativeName>
        <fullName evidence="5">tRNA-uridine isomerase</fullName>
    </alternativeName>
</protein>
<keyword evidence="3 5" id="KW-0819">tRNA processing</keyword>
<feature type="active site" description="Nucleophile" evidence="5">
    <location>
        <position position="39"/>
    </location>
</feature>
<comment type="function">
    <text evidence="5">Responsible for synthesis of pseudouridine from uracil-55 in the psi GC loop of transfer RNAs.</text>
</comment>
<dbReference type="SUPFAM" id="SSF88697">
    <property type="entry name" value="PUA domain-like"/>
    <property type="match status" value="1"/>
</dbReference>
<dbReference type="InterPro" id="IPR014780">
    <property type="entry name" value="tRNA_psdUridine_synth_TruB"/>
</dbReference>
<dbReference type="NCBIfam" id="TIGR00431">
    <property type="entry name" value="TruB"/>
    <property type="match status" value="1"/>
</dbReference>
<evidence type="ECO:0000313" key="9">
    <source>
        <dbReference type="Proteomes" id="UP000462363"/>
    </source>
</evidence>
<evidence type="ECO:0000313" key="8">
    <source>
        <dbReference type="EMBL" id="MSS39095.1"/>
    </source>
</evidence>
<dbReference type="GO" id="GO:0031119">
    <property type="term" value="P:tRNA pseudouridine synthesis"/>
    <property type="evidence" value="ECO:0007669"/>
    <property type="project" value="UniProtKB-UniRule"/>
</dbReference>
<dbReference type="CDD" id="cd02573">
    <property type="entry name" value="PseudoU_synth_EcTruB"/>
    <property type="match status" value="1"/>
</dbReference>
<dbReference type="EC" id="5.4.99.25" evidence="5"/>
<proteinExistence type="inferred from homology"/>
<dbReference type="FunFam" id="3.30.2350.10:FF:000011">
    <property type="entry name" value="tRNA pseudouridine synthase B"/>
    <property type="match status" value="1"/>
</dbReference>
<evidence type="ECO:0000256" key="4">
    <source>
        <dbReference type="ARBA" id="ARBA00023235"/>
    </source>
</evidence>
<dbReference type="Pfam" id="PF01509">
    <property type="entry name" value="TruB_N"/>
    <property type="match status" value="1"/>
</dbReference>
<name>A0A844F9P3_CLOSV</name>
<comment type="similarity">
    <text evidence="2 5">Belongs to the pseudouridine synthase TruB family. Type 1 subfamily.</text>
</comment>
<evidence type="ECO:0000259" key="6">
    <source>
        <dbReference type="Pfam" id="PF01509"/>
    </source>
</evidence>
<dbReference type="InterPro" id="IPR020103">
    <property type="entry name" value="PsdUridine_synth_cat_dom_sf"/>
</dbReference>
<dbReference type="PANTHER" id="PTHR13767:SF2">
    <property type="entry name" value="PSEUDOURIDYLATE SYNTHASE TRUB1"/>
    <property type="match status" value="1"/>
</dbReference>
<dbReference type="Pfam" id="PF16198">
    <property type="entry name" value="TruB_C_2"/>
    <property type="match status" value="1"/>
</dbReference>
<dbReference type="Proteomes" id="UP000462363">
    <property type="component" value="Unassembled WGS sequence"/>
</dbReference>
<dbReference type="GeneID" id="62697313"/>
<dbReference type="EMBL" id="VUMB01000003">
    <property type="protein sequence ID" value="MSS39095.1"/>
    <property type="molecule type" value="Genomic_DNA"/>
</dbReference>
<evidence type="ECO:0000259" key="7">
    <source>
        <dbReference type="Pfam" id="PF16198"/>
    </source>
</evidence>
<dbReference type="InterPro" id="IPR002501">
    <property type="entry name" value="PsdUridine_synth_N"/>
</dbReference>
<dbReference type="AlphaFoldDB" id="A0A844F9P3"/>
<evidence type="ECO:0000256" key="1">
    <source>
        <dbReference type="ARBA" id="ARBA00000385"/>
    </source>
</evidence>
<evidence type="ECO:0000256" key="3">
    <source>
        <dbReference type="ARBA" id="ARBA00022694"/>
    </source>
</evidence>
<evidence type="ECO:0000256" key="2">
    <source>
        <dbReference type="ARBA" id="ARBA00005642"/>
    </source>
</evidence>
<dbReference type="HAMAP" id="MF_01080">
    <property type="entry name" value="TruB_bact"/>
    <property type="match status" value="1"/>
</dbReference>
<comment type="catalytic activity">
    <reaction evidence="1 5">
        <text>uridine(55) in tRNA = pseudouridine(55) in tRNA</text>
        <dbReference type="Rhea" id="RHEA:42532"/>
        <dbReference type="Rhea" id="RHEA-COMP:10101"/>
        <dbReference type="Rhea" id="RHEA-COMP:10102"/>
        <dbReference type="ChEBI" id="CHEBI:65314"/>
        <dbReference type="ChEBI" id="CHEBI:65315"/>
        <dbReference type="EC" id="5.4.99.25"/>
    </reaction>
</comment>
<dbReference type="InterPro" id="IPR015947">
    <property type="entry name" value="PUA-like_sf"/>
</dbReference>
<reference evidence="8 9" key="1">
    <citation type="submission" date="2019-08" db="EMBL/GenBank/DDBJ databases">
        <title>In-depth cultivation of the pig gut microbiome towards novel bacterial diversity and tailored functional studies.</title>
        <authorList>
            <person name="Wylensek D."/>
            <person name="Hitch T.C.A."/>
            <person name="Clavel T."/>
        </authorList>
    </citation>
    <scope>NUCLEOTIDE SEQUENCE [LARGE SCALE GENOMIC DNA]</scope>
    <source>
        <strain evidence="8 9">BL-389-WT-3D</strain>
    </source>
</reference>
<evidence type="ECO:0000256" key="5">
    <source>
        <dbReference type="HAMAP-Rule" id="MF_01080"/>
    </source>
</evidence>
<dbReference type="GO" id="GO:1990481">
    <property type="term" value="P:mRNA pseudouridine synthesis"/>
    <property type="evidence" value="ECO:0007669"/>
    <property type="project" value="TreeGrafter"/>
</dbReference>
<keyword evidence="4 5" id="KW-0413">Isomerase</keyword>
<dbReference type="Gene3D" id="3.30.2350.10">
    <property type="entry name" value="Pseudouridine synthase"/>
    <property type="match status" value="1"/>
</dbReference>
<dbReference type="SUPFAM" id="SSF55120">
    <property type="entry name" value="Pseudouridine synthase"/>
    <property type="match status" value="1"/>
</dbReference>
<dbReference type="PANTHER" id="PTHR13767">
    <property type="entry name" value="TRNA-PSEUDOURIDINE SYNTHASE"/>
    <property type="match status" value="1"/>
</dbReference>
<dbReference type="RefSeq" id="WP_004605961.1">
    <property type="nucleotide sequence ID" value="NZ_AP024846.1"/>
</dbReference>